<feature type="transmembrane region" description="Helical" evidence="1">
    <location>
        <begin position="187"/>
        <end position="213"/>
    </location>
</feature>
<feature type="transmembrane region" description="Helical" evidence="1">
    <location>
        <begin position="121"/>
        <end position="139"/>
    </location>
</feature>
<feature type="transmembrane region" description="Helical" evidence="1">
    <location>
        <begin position="225"/>
        <end position="250"/>
    </location>
</feature>
<feature type="transmembrane region" description="Helical" evidence="1">
    <location>
        <begin position="159"/>
        <end position="180"/>
    </location>
</feature>
<dbReference type="Pfam" id="PF14237">
    <property type="entry name" value="GYF_2"/>
    <property type="match status" value="1"/>
</dbReference>
<keyword evidence="4" id="KW-1185">Reference proteome</keyword>
<keyword evidence="1" id="KW-1133">Transmembrane helix</keyword>
<sequence>MATQEFYIRTASETEAHGPFTQEQLISLAEAGKVDPQTLYYEANTEQWITIGSNVELRTAIFPEKKRLTIKPKDRIATLNTGPDTHPPITVDEMLAAAEGRTADTADKRDKTIAYERAARLGRYACIAMLLLTAASLLLPSIDLLVAFDTAKLVGHPYVYLGILDLGLALMLMLGAVAWYPFIRFRAALGLGFLGVMFWMQMPTPVIPVLVVAASSAGLYLSTIFVSYLPLAISVGVGLAGSLGFAYYMLTN</sequence>
<evidence type="ECO:0000259" key="2">
    <source>
        <dbReference type="Pfam" id="PF14237"/>
    </source>
</evidence>
<dbReference type="AlphaFoldDB" id="A0A290Q3F7"/>
<dbReference type="Proteomes" id="UP000217265">
    <property type="component" value="Chromosome"/>
</dbReference>
<evidence type="ECO:0000313" key="4">
    <source>
        <dbReference type="Proteomes" id="UP000217265"/>
    </source>
</evidence>
<gene>
    <name evidence="3" type="ORF">CMV30_04135</name>
</gene>
<feature type="domain" description="GYF" evidence="2">
    <location>
        <begin position="13"/>
        <end position="53"/>
    </location>
</feature>
<evidence type="ECO:0000313" key="3">
    <source>
        <dbReference type="EMBL" id="ATC63205.1"/>
    </source>
</evidence>
<proteinExistence type="predicted"/>
<evidence type="ECO:0000256" key="1">
    <source>
        <dbReference type="SAM" id="Phobius"/>
    </source>
</evidence>
<reference evidence="3 4" key="1">
    <citation type="submission" date="2017-09" db="EMBL/GenBank/DDBJ databases">
        <title>Complete genome sequence of Verrucomicrobial strain HZ-65, isolated from freshwater.</title>
        <authorList>
            <person name="Choi A."/>
        </authorList>
    </citation>
    <scope>NUCLEOTIDE SEQUENCE [LARGE SCALE GENOMIC DNA]</scope>
    <source>
        <strain evidence="3 4">HZ-65</strain>
    </source>
</reference>
<keyword evidence="1" id="KW-0812">Transmembrane</keyword>
<dbReference type="InterPro" id="IPR025640">
    <property type="entry name" value="GYF_2"/>
</dbReference>
<protein>
    <recommendedName>
        <fullName evidence="2">GYF domain-containing protein</fullName>
    </recommendedName>
</protein>
<dbReference type="KEGG" id="vbh:CMV30_04135"/>
<dbReference type="EMBL" id="CP023344">
    <property type="protein sequence ID" value="ATC63205.1"/>
    <property type="molecule type" value="Genomic_DNA"/>
</dbReference>
<organism evidence="3 4">
    <name type="scientific">Nibricoccus aquaticus</name>
    <dbReference type="NCBI Taxonomy" id="2576891"/>
    <lineage>
        <taxon>Bacteria</taxon>
        <taxon>Pseudomonadati</taxon>
        <taxon>Verrucomicrobiota</taxon>
        <taxon>Opitutia</taxon>
        <taxon>Opitutales</taxon>
        <taxon>Opitutaceae</taxon>
        <taxon>Nibricoccus</taxon>
    </lineage>
</organism>
<keyword evidence="1" id="KW-0472">Membrane</keyword>
<accession>A0A290Q3F7</accession>
<name>A0A290Q3F7_9BACT</name>